<feature type="domain" description="Rap-GAP" evidence="4">
    <location>
        <begin position="1972"/>
        <end position="2180"/>
    </location>
</feature>
<dbReference type="Pfam" id="PF02145">
    <property type="entry name" value="Rap_GAP"/>
    <property type="match status" value="1"/>
</dbReference>
<evidence type="ECO:0000256" key="2">
    <source>
        <dbReference type="ARBA" id="ARBA00022553"/>
    </source>
</evidence>
<dbReference type="InterPro" id="IPR046859">
    <property type="entry name" value="RGPA/RALGAPB_N"/>
</dbReference>
<dbReference type="GO" id="GO:0051056">
    <property type="term" value="P:regulation of small GTPase mediated signal transduction"/>
    <property type="evidence" value="ECO:0007669"/>
    <property type="project" value="InterPro"/>
</dbReference>
<feature type="compositionally biased region" description="Polar residues" evidence="3">
    <location>
        <begin position="2261"/>
        <end position="2270"/>
    </location>
</feature>
<evidence type="ECO:0000256" key="3">
    <source>
        <dbReference type="SAM" id="MobiDB-lite"/>
    </source>
</evidence>
<reference evidence="5" key="1">
    <citation type="submission" date="2016-01" db="EMBL/GenBank/DDBJ databases">
        <title>Reference transcriptome for the parasite Schistocephalus solidus: insights into the molecular evolution of parasitism.</title>
        <authorList>
            <person name="Hebert F.O."/>
            <person name="Grambauer S."/>
            <person name="Barber I."/>
            <person name="Landry C.R."/>
            <person name="Aubin-Horth N."/>
        </authorList>
    </citation>
    <scope>NUCLEOTIDE SEQUENCE</scope>
</reference>
<protein>
    <recommendedName>
        <fullName evidence="4">Rap-GAP domain-containing protein</fullName>
    </recommendedName>
</protein>
<sequence>MFRRNKRSESGPEKSARKFFTHKDIPQRIKHLTNLVKNLPTAQIQKFFSDYHSQIFYTFFDSFDSEVRSKCSLGHTRDLENHLFILERILAYLPELVRSHWQYTCIFGMMRDLLHPKNVFQLQIYGLRIFLIWYQILGNSATEECKDLFMHLVPDIGAVHDFYKKAKSTQESDKGPSFQRPPSVTPGISFQEPIQVLVPGNTDDVKDQNLQLLRYLLRFSVTEIDKVKWSNSNYDQRPMCFWFLFEQLKRYYFPAIFPRISADYTLYDDGKLPPIITDLASYKLAPDGYPTSDICLAAYQEEVVRWISEFVYLGPRATLLQTGTGDQANTAVADRSELSVASESGSSGMDFGAGDLSFDVRNTISQTAGDASATGDIAGISFPGASSVIGGGENSESQQLKPSTSPPPPPPNEDATQPQQDQPPAISIGRIRQTVSGYFAEHLLAGSNNVGLEPVLPIPPRGTVEYTGPMISRVRDVLYCCRQNVDLLNSIFYHASLLPLDRYKALSCIALVYRFWIEENPIFMQPYDPLQSALPLKRSANRPSYSRGMILRRDASADSATNRGNVDSANGRTRVLPRGSHVVLSSGGGGGGGGEPDNSTFFRLRTNVGREGQSLPAEYNQEVAGCLQSTFKSMIINLSHVFLRSCPPTRVVQLCLVDGEVEAPVNFLRQQVNLCGNILEKVLQVITLQRDLRTDSWEKLLLTMLQIISEVMNTISETDRFDLHWMSNERLLAKFFQTFNTSLIYATLSAPISNEPWDKCLEVYSQITRFPALIEEWSKAVRLLTRQLGIVMFGVKLTDLPNEGKLKRGRRSFAGRQNPRNDRLVSAAVQATSSGSQVNMRSPRAALPGSGDSRPTFLKPSLEQSTDSQLAVPEVQAAANQSGASTSASGVNCSSEMPINPNLRQAVSGGIPSSRFDEDPFAAFGDFQPSESMTAGIAAGGGAVGALTVKPSRERRQHNLAASWNLETEETDPGDGDVLMSPSETDDWRSLRPSVLPRSNTNTSCTSTVSHPKSSHYGEDNNDNTQDAVLTPESDGSYAWPQPRRRTASDQKDSSTLCAPASVILSLPEQPRAKSCEHRGLPSDSRPVGSPSSTSGNGVRSCVQLDMLSGDDNRFDVVPTAEFGDMMSPTLKLSPSSHLNGSISASEARSVLLGGTVRGWTTDTAVACWRRFLGLLGDFSCISRPSVLLDVLVTVHRLVRDLLAIDAYQALSFVDGRPRPPSERVPIDFLCPVLLKILDLPNDFRDAKKRAMHILSTVIVRQHDVEPTGELLGQFYRQLHYILTQNDDVLTCEAFLSGCWRIFAFSLPASNLLILDFIRAANELLSDVSSNNPQLRFAAMSLLVSLLPIQSHFDSLTVLDSSSHELKTCDSPNLTTLLSRKLFVGVMQERTVLARQVAVCGLYLHVSSDLAKRRYLGPVAFQRNNPSGRSAAARSPAAVTVSAGITALLRCLRCSNRSVAVTAASMLRLLAEMADTVFDLSPTFPIVIIQVLSWNLTFLWTQVRAADNISPFFKQLLLTNISALVDWVMAVPVSLLVSPFKDLNAGQSEDRTSDKGLTTMLGVFSVLEFVASSTSDSNLGGDSAGPGWVAGCPFRDPLFTSEDNKQFHFSDMRNSEGGDNLLPFDSLDDTFFVPPQPVTPESIRTAARFAYCHLYNQLGRYPMSSTGDLINSLVQEHHDRTELEPLKTQPSMPDAPDDLSDNAFELPNLQIFVLNRSFLVSILTIRRPEAALSLTGSPVGSAQASHFISTDLLPEAVITDSCDVRILVRDLSGKYAWDMTHIYGLPPDLEGNVDPSEQKENTASGQPAGLSFPLAVSSDPLPSTPPCPPPRHKPVASDQPATSADFLEELLKDLVNQHPQFRALLSPVSTDDSSGACFEQSAFEKLASEQIVSLELDEHDLEKKRPEPRPLPLHGTSCVLHTTGNKAMERWMEAALQYCVCKKLINQLGFMSRSRRPSIELLPKSAGLVRELKHLDKRLSRETHKLAVVYVAPGQEEKQEILSNRRGSLEFENFVAGLGWQVELAKHRGFLGGLDQSGQTGKLATYFATSTVEVIFHVSTRMSCESDEAKHRVFKHLGNDEVMIIWTEHWRPFRRSSLRTEFGDILIIISPLANGLFRVEIRNESEIPFFGPLIDGCLVSETELPFLVRATAINANRAIHSVKPDFKEHYEERAICLESIISRYMKPTSFEDFVMEVVMPRPPPGFTGKPNERLMNQLQVSIPNASDLSSQNVNLKEPPPHLRLRRHRNASVDDTDRHSLNTDPQQSQASPAGYSVHLPRQARSLLELSPNEFAPVSSKSLAPSALPPLTEARGRQNPGENVCPNVPPASPASLRSRALPRPSKGANSSALPTRSHVELPSPALIALPTPSTSPISKTAADAHISHGGFLGRLSLRRRRYISGSGGNGGIKKSGAQSSNR</sequence>
<feature type="compositionally biased region" description="Polar residues" evidence="3">
    <location>
        <begin position="878"/>
        <end position="897"/>
    </location>
</feature>
<dbReference type="GO" id="GO:0005096">
    <property type="term" value="F:GTPase activator activity"/>
    <property type="evidence" value="ECO:0007669"/>
    <property type="project" value="UniProtKB-KW"/>
</dbReference>
<feature type="region of interest" description="Disordered" evidence="3">
    <location>
        <begin position="1788"/>
        <end position="1840"/>
    </location>
</feature>
<feature type="compositionally biased region" description="Polar residues" evidence="3">
    <location>
        <begin position="829"/>
        <end position="840"/>
    </location>
</feature>
<dbReference type="EMBL" id="GEEE01021375">
    <property type="protein sequence ID" value="JAP41850.1"/>
    <property type="molecule type" value="Transcribed_RNA"/>
</dbReference>
<feature type="compositionally biased region" description="Polar residues" evidence="3">
    <location>
        <begin position="2225"/>
        <end position="2234"/>
    </location>
</feature>
<feature type="compositionally biased region" description="Low complexity" evidence="3">
    <location>
        <begin position="2295"/>
        <end position="2309"/>
    </location>
</feature>
<dbReference type="InterPro" id="IPR000331">
    <property type="entry name" value="Rap/Ran_GAP_dom"/>
</dbReference>
<feature type="region of interest" description="Disordered" evidence="3">
    <location>
        <begin position="2295"/>
        <end position="2355"/>
    </location>
</feature>
<feature type="region of interest" description="Disordered" evidence="3">
    <location>
        <begin position="2400"/>
        <end position="2420"/>
    </location>
</feature>
<proteinExistence type="predicted"/>
<dbReference type="PANTHER" id="PTHR10063">
    <property type="entry name" value="TUBERIN"/>
    <property type="match status" value="1"/>
</dbReference>
<feature type="region of interest" description="Disordered" evidence="3">
    <location>
        <begin position="384"/>
        <end position="423"/>
    </location>
</feature>
<feature type="region of interest" description="Disordered" evidence="3">
    <location>
        <begin position="961"/>
        <end position="1057"/>
    </location>
</feature>
<feature type="region of interest" description="Disordered" evidence="3">
    <location>
        <begin position="1069"/>
        <end position="1099"/>
    </location>
</feature>
<evidence type="ECO:0000259" key="4">
    <source>
        <dbReference type="PROSITE" id="PS50085"/>
    </source>
</evidence>
<evidence type="ECO:0000256" key="1">
    <source>
        <dbReference type="ARBA" id="ARBA00022468"/>
    </source>
</evidence>
<feature type="compositionally biased region" description="Basic and acidic residues" evidence="3">
    <location>
        <begin position="2250"/>
        <end position="2260"/>
    </location>
</feature>
<gene>
    <name evidence="5" type="ORF">TR168231</name>
</gene>
<dbReference type="GO" id="GO:0005634">
    <property type="term" value="C:nucleus"/>
    <property type="evidence" value="ECO:0007669"/>
    <property type="project" value="InterPro"/>
</dbReference>
<feature type="compositionally biased region" description="Low complexity" evidence="3">
    <location>
        <begin position="999"/>
        <end position="1010"/>
    </location>
</feature>
<dbReference type="FunFam" id="3.40.50.11210:FF:000001">
    <property type="entry name" value="Ral GTPase-activating protein subunit alpha-1 isoform 1"/>
    <property type="match status" value="1"/>
</dbReference>
<dbReference type="PROSITE" id="PS50085">
    <property type="entry name" value="RAPGAP"/>
    <property type="match status" value="1"/>
</dbReference>
<dbReference type="PANTHER" id="PTHR10063:SF11">
    <property type="entry name" value="RHO GTPASE-ACTIVATING PROTEIN CG5521-RELATED"/>
    <property type="match status" value="1"/>
</dbReference>
<keyword evidence="1" id="KW-0343">GTPase activation</keyword>
<organism evidence="5">
    <name type="scientific">Schistocephalus solidus</name>
    <name type="common">Tapeworm</name>
    <dbReference type="NCBI Taxonomy" id="70667"/>
    <lineage>
        <taxon>Eukaryota</taxon>
        <taxon>Metazoa</taxon>
        <taxon>Spiralia</taxon>
        <taxon>Lophotrochozoa</taxon>
        <taxon>Platyhelminthes</taxon>
        <taxon>Cestoda</taxon>
        <taxon>Eucestoda</taxon>
        <taxon>Diphyllobothriidea</taxon>
        <taxon>Diphyllobothriidae</taxon>
        <taxon>Schistocephalus</taxon>
    </lineage>
</organism>
<feature type="region of interest" description="Disordered" evidence="3">
    <location>
        <begin position="829"/>
        <end position="897"/>
    </location>
</feature>
<accession>A0A0X3NRS3</accession>
<dbReference type="SUPFAM" id="SSF111347">
    <property type="entry name" value="Rap/Ran-GAP"/>
    <property type="match status" value="1"/>
</dbReference>
<dbReference type="InterPro" id="IPR027107">
    <property type="entry name" value="Tuberin/Ral-act_asu"/>
</dbReference>
<dbReference type="GO" id="GO:0005737">
    <property type="term" value="C:cytoplasm"/>
    <property type="evidence" value="ECO:0007669"/>
    <property type="project" value="TreeGrafter"/>
</dbReference>
<feature type="compositionally biased region" description="Basic and acidic residues" evidence="3">
    <location>
        <begin position="1071"/>
        <end position="1081"/>
    </location>
</feature>
<dbReference type="Pfam" id="PF20412">
    <property type="entry name" value="RALGAPB_N"/>
    <property type="match status" value="1"/>
</dbReference>
<feature type="region of interest" description="Disordered" evidence="3">
    <location>
        <begin position="168"/>
        <end position="187"/>
    </location>
</feature>
<dbReference type="Gene3D" id="3.40.50.11210">
    <property type="entry name" value="Rap/Ran-GAP"/>
    <property type="match status" value="1"/>
</dbReference>
<evidence type="ECO:0000313" key="5">
    <source>
        <dbReference type="EMBL" id="JAP41850.1"/>
    </source>
</evidence>
<feature type="region of interest" description="Disordered" evidence="3">
    <location>
        <begin position="2225"/>
        <end position="2274"/>
    </location>
</feature>
<dbReference type="SUPFAM" id="SSF48371">
    <property type="entry name" value="ARM repeat"/>
    <property type="match status" value="1"/>
</dbReference>
<dbReference type="InterPro" id="IPR035974">
    <property type="entry name" value="Rap/Ran-GAP_sf"/>
</dbReference>
<keyword evidence="2" id="KW-0597">Phosphoprotein</keyword>
<dbReference type="InterPro" id="IPR016024">
    <property type="entry name" value="ARM-type_fold"/>
</dbReference>
<name>A0A0X3NRS3_SCHSO</name>